<dbReference type="GO" id="GO:0046464">
    <property type="term" value="P:acylglycerol catabolic process"/>
    <property type="evidence" value="ECO:0007669"/>
    <property type="project" value="TreeGrafter"/>
</dbReference>
<comment type="caution">
    <text evidence="2">The sequence shown here is derived from an EMBL/GenBank/DDBJ whole genome shotgun (WGS) entry which is preliminary data.</text>
</comment>
<evidence type="ECO:0000259" key="1">
    <source>
        <dbReference type="Pfam" id="PF12697"/>
    </source>
</evidence>
<dbReference type="Proteomes" id="UP000578819">
    <property type="component" value="Unassembled WGS sequence"/>
</dbReference>
<name>A0A7W7SMG1_9ACTN</name>
<reference evidence="2 3" key="1">
    <citation type="submission" date="2020-08" db="EMBL/GenBank/DDBJ databases">
        <title>Sequencing the genomes of 1000 actinobacteria strains.</title>
        <authorList>
            <person name="Klenk H.-P."/>
        </authorList>
    </citation>
    <scope>NUCLEOTIDE SEQUENCE [LARGE SCALE GENOMIC DNA]</scope>
    <source>
        <strain evidence="2 3">DSM 45886</strain>
    </source>
</reference>
<dbReference type="Gene3D" id="3.40.50.1820">
    <property type="entry name" value="alpha/beta hydrolase"/>
    <property type="match status" value="1"/>
</dbReference>
<dbReference type="AlphaFoldDB" id="A0A7W7SMG1"/>
<dbReference type="GO" id="GO:0047372">
    <property type="term" value="F:monoacylglycerol lipase activity"/>
    <property type="evidence" value="ECO:0007669"/>
    <property type="project" value="TreeGrafter"/>
</dbReference>
<sequence>MTSTPAPDTIVLIHGLCLTPRSWEHWIDRYTRAGFRVLAPAWPGLEAEVEQLRADPAPIARLDITTVVDHYEQIVHDLDRPPIIMGHSYGGMFMQILLDRGLGAVGVGIDSAPVKGVLRMPLSTIRSTFPMLLNPLNRRRAVPLSHEQFHYAFTNTLDPQQSGEVYDRYYVPAAGHILFEGALANVTPDTPDHVAFGNEDRAPLLLIAGGDDHLVPPNVTKENAGHYQKSRAITDYVEFPGRSAYTLGQPGWEEVADYALNWALTPAAVHSLPDRRVPS</sequence>
<dbReference type="PANTHER" id="PTHR43798">
    <property type="entry name" value="MONOACYLGLYCEROL LIPASE"/>
    <property type="match status" value="1"/>
</dbReference>
<evidence type="ECO:0000313" key="3">
    <source>
        <dbReference type="Proteomes" id="UP000578819"/>
    </source>
</evidence>
<dbReference type="InterPro" id="IPR000073">
    <property type="entry name" value="AB_hydrolase_1"/>
</dbReference>
<accession>A0A7W7SMG1</accession>
<protein>
    <submittedName>
        <fullName evidence="2">Pimeloyl-ACP methyl ester carboxylesterase</fullName>
    </submittedName>
</protein>
<keyword evidence="3" id="KW-1185">Reference proteome</keyword>
<dbReference type="PANTHER" id="PTHR43798:SF33">
    <property type="entry name" value="HYDROLASE, PUTATIVE (AFU_ORTHOLOGUE AFUA_2G14860)-RELATED"/>
    <property type="match status" value="1"/>
</dbReference>
<dbReference type="InterPro" id="IPR029058">
    <property type="entry name" value="AB_hydrolase_fold"/>
</dbReference>
<organism evidence="2 3">
    <name type="scientific">Micromonospora polyrhachis</name>
    <dbReference type="NCBI Taxonomy" id="1282883"/>
    <lineage>
        <taxon>Bacteria</taxon>
        <taxon>Bacillati</taxon>
        <taxon>Actinomycetota</taxon>
        <taxon>Actinomycetes</taxon>
        <taxon>Micromonosporales</taxon>
        <taxon>Micromonosporaceae</taxon>
        <taxon>Micromonospora</taxon>
    </lineage>
</organism>
<dbReference type="GO" id="GO:0016020">
    <property type="term" value="C:membrane"/>
    <property type="evidence" value="ECO:0007669"/>
    <property type="project" value="TreeGrafter"/>
</dbReference>
<proteinExistence type="predicted"/>
<dbReference type="SUPFAM" id="SSF53474">
    <property type="entry name" value="alpha/beta-Hydrolases"/>
    <property type="match status" value="1"/>
</dbReference>
<dbReference type="InterPro" id="IPR050266">
    <property type="entry name" value="AB_hydrolase_sf"/>
</dbReference>
<dbReference type="RefSeq" id="WP_184532618.1">
    <property type="nucleotide sequence ID" value="NZ_JACHJW010000001.1"/>
</dbReference>
<evidence type="ECO:0000313" key="2">
    <source>
        <dbReference type="EMBL" id="MBB4956922.1"/>
    </source>
</evidence>
<dbReference type="EMBL" id="JACHJW010000001">
    <property type="protein sequence ID" value="MBB4956922.1"/>
    <property type="molecule type" value="Genomic_DNA"/>
</dbReference>
<gene>
    <name evidence="2" type="ORF">FHR38_000655</name>
</gene>
<dbReference type="Pfam" id="PF12697">
    <property type="entry name" value="Abhydrolase_6"/>
    <property type="match status" value="1"/>
</dbReference>
<feature type="domain" description="AB hydrolase-1" evidence="1">
    <location>
        <begin position="10"/>
        <end position="224"/>
    </location>
</feature>